<dbReference type="PANTHER" id="PTHR16166">
    <property type="entry name" value="VACUOLAR PROTEIN SORTING-ASSOCIATED PROTEIN VPS13"/>
    <property type="match status" value="1"/>
</dbReference>
<organism evidence="8 9">
    <name type="scientific">Stentor coeruleus</name>
    <dbReference type="NCBI Taxonomy" id="5963"/>
    <lineage>
        <taxon>Eukaryota</taxon>
        <taxon>Sar</taxon>
        <taxon>Alveolata</taxon>
        <taxon>Ciliophora</taxon>
        <taxon>Postciliodesmatophora</taxon>
        <taxon>Heterotrichea</taxon>
        <taxon>Heterotrichida</taxon>
        <taxon>Stentoridae</taxon>
        <taxon>Stentor</taxon>
    </lineage>
</organism>
<name>A0A1R2B4J2_9CILI</name>
<feature type="coiled-coil region" evidence="4">
    <location>
        <begin position="407"/>
        <end position="502"/>
    </location>
</feature>
<comment type="similarity">
    <text evidence="1">Belongs to the VPS13 family.</text>
</comment>
<dbReference type="GO" id="GO:0006869">
    <property type="term" value="P:lipid transport"/>
    <property type="evidence" value="ECO:0007669"/>
    <property type="project" value="UniProtKB-KW"/>
</dbReference>
<evidence type="ECO:0000256" key="3">
    <source>
        <dbReference type="ARBA" id="ARBA00023055"/>
    </source>
</evidence>
<evidence type="ECO:0000259" key="6">
    <source>
        <dbReference type="Pfam" id="PF12624"/>
    </source>
</evidence>
<keyword evidence="3" id="KW-0445">Lipid transport</keyword>
<feature type="domain" description="Chorein N-terminal" evidence="6">
    <location>
        <begin position="2"/>
        <end position="489"/>
    </location>
</feature>
<proteinExistence type="inferred from homology"/>
<evidence type="ECO:0008006" key="10">
    <source>
        <dbReference type="Google" id="ProtNLM"/>
    </source>
</evidence>
<gene>
    <name evidence="8" type="ORF">SteCoe_29997</name>
</gene>
<accession>A0A1R2B4J2</accession>
<feature type="region of interest" description="Disordered" evidence="5">
    <location>
        <begin position="216"/>
        <end position="235"/>
    </location>
</feature>
<reference evidence="8 9" key="1">
    <citation type="submission" date="2016-11" db="EMBL/GenBank/DDBJ databases">
        <title>The macronuclear genome of Stentor coeruleus: a giant cell with tiny introns.</title>
        <authorList>
            <person name="Slabodnick M."/>
            <person name="Ruby J.G."/>
            <person name="Reiff S.B."/>
            <person name="Swart E.C."/>
            <person name="Gosai S."/>
            <person name="Prabakaran S."/>
            <person name="Witkowska E."/>
            <person name="Larue G.E."/>
            <person name="Fisher S."/>
            <person name="Freeman R.M."/>
            <person name="Gunawardena J."/>
            <person name="Chu W."/>
            <person name="Stover N.A."/>
            <person name="Gregory B.D."/>
            <person name="Nowacki M."/>
            <person name="Derisi J."/>
            <person name="Roy S.W."/>
            <person name="Marshall W.F."/>
            <person name="Sood P."/>
        </authorList>
    </citation>
    <scope>NUCLEOTIDE SEQUENCE [LARGE SCALE GENOMIC DNA]</scope>
    <source>
        <strain evidence="8">WM001</strain>
    </source>
</reference>
<dbReference type="PANTHER" id="PTHR16166:SF93">
    <property type="entry name" value="INTERMEMBRANE LIPID TRANSFER PROTEIN VPS13"/>
    <property type="match status" value="1"/>
</dbReference>
<dbReference type="Proteomes" id="UP000187209">
    <property type="component" value="Unassembled WGS sequence"/>
</dbReference>
<feature type="domain" description="Vacuolar protein sorting-associated protein 13 VPS13 adaptor binding" evidence="7">
    <location>
        <begin position="1626"/>
        <end position="1904"/>
    </location>
</feature>
<dbReference type="GO" id="GO:0045053">
    <property type="term" value="P:protein retention in Golgi apparatus"/>
    <property type="evidence" value="ECO:0007669"/>
    <property type="project" value="TreeGrafter"/>
</dbReference>
<evidence type="ECO:0000256" key="5">
    <source>
        <dbReference type="SAM" id="MobiDB-lite"/>
    </source>
</evidence>
<keyword evidence="2" id="KW-0813">Transport</keyword>
<evidence type="ECO:0000256" key="4">
    <source>
        <dbReference type="SAM" id="Coils"/>
    </source>
</evidence>
<evidence type="ECO:0000256" key="2">
    <source>
        <dbReference type="ARBA" id="ARBA00022448"/>
    </source>
</evidence>
<keyword evidence="4" id="KW-0175">Coiled coil</keyword>
<comment type="caution">
    <text evidence="8">The sequence shown here is derived from an EMBL/GenBank/DDBJ whole genome shotgun (WGS) entry which is preliminary data.</text>
</comment>
<sequence>MEKVVSKVLNKFLGDFIQNLDSENLDISLCRGKIEMRDLKLKQEALHILGLPFNIAYGVIKSIDINIKWTKLNSSPLRISISGFHVYITPKDPKTWEEGPEKIALCKSKVLKLKQFEALQVKEITEAQSEGGFFKRHIMKIIDNIQIELKDLYIRYEHNIQGSEFTAGIFLKALKAETCDENWDPKFNENSKFCNKRIKIECFSMFFDHIDNSRMSPKAKARPRNVSEAQSEGNYGILRPNRKGIALSGVEFTSGKDRRDFISVSGGSADFDRKKPNDKQKFQKTVVLDDEKESLEAAVNGWVLVENYEGFEHNYIIKPVFIECKATICKDRKDHSFPFIYTDIFINSFKINIYTGQIILLSSFFEFMRLYKSYKAGIKKLLGEKPLIDTEKLKYKALYENWLDYTIQEKKKKAETIEIEMKNIEDYIIIEDILNLRREIVNARNSKKMIDFKEREIEKLSKQLDGKKQIKKRVTKENVEKSQKISKLLDEAREEKRFWEEKQMDINYETGETWTILSMVLTIEGGGIEYYDGGQKIFETECKMISLVLNLLNTDMKIDFVMSKFDIINYYLPSVYYPKLMELDRIEFFFALNPLNIELKCSDIYIFLLIPSIMKILVGLKEARMGKNRNTENNDGVKEKYIHYIEIGKNYISDSVNKSKNVKKAMNIKIDTKAPVVIIPIDSHQKSMFLRLDCGDFRLSSLISEEKSVIYDNFAMNISNFALYLVDEWVELKVHETYKKIHIIKPINIYSGISKPRPNTQMAMETRIKVEVSKVEFYIKSKTLSFFSSILVLIKTLEPKNPAPVKNTNTPAKKLADFIANKLTTQIKISPKKIDMEIKNFKMTIEDQNEPFLVMNLKTILVEGKISELKVTTIDLKIMTIGIQDLRKVTVFPNIAMNPTIGLAQELRNDPYQMSMTIVKNPWRNCIDICMVMSDIKVYISREILSKFMELLTYKNKLKELMGIIKPLTGSEYIENYYTDNDAHLRLSLLFHSMELRIPADFKDENSQMGNFFGTCTIIITRHSKMRSVFTQQNTLISKKMIYKIDELELILSHFYGEIKNNDKEVTAAKHFIQPSRLTIESKIEKNHLENVTVNSLTMRIESMCMFIGLRDIIYLKMLGETFAGFKEEIMNFQQEMERLNEKISDKPKQKFMNMGIDADAIQVSLLEDTGTTVGSLFNAGFSNFSFQLAKGQGKTGILGEFIVYVSYYNDILGCWEPLVEDLKLGLTLETCDNKKSISLKTDNVININFTHQFLVCLGKTLDRSSRTRKSWLESKNKKKKVFKSSDLEYVVYNKLSIPFNAWLSITDSPNATKILQNNSYSFFQHTIASLYASANKKTKATLLINKIQIPTSLSFSFANSSSKSQSIYIDKLSKNIMTSEYNGKTFKFFINIFPAEGKRMIVFESSVLVGNNCDFDIECRYYERSIEVKAGTVFSVPIDWTFDDDSFQVIIGDKAYNSYESAEITVKGKYQVVIRPNKYVTDNSTELLLIEISPRFHISNLLHAGLNVIRKNNKTLSLPFYGKMYLDPGKESILPIRLNSDYTFLLNFLEDTSDEAPNLLKHSVSLKATEKADTGAFKFLEKDCFVSIKDQKSMSIRISPIEKVYKTYKYYDLQFGELELNLTDYKISNESLVKSTIYVISADYIVINKSTYNLELEDLQIPRNSVQYYSSDDKHFRLKIADFDTKWSENFRLNTIGVTGMVKVSVSDIVQKPQHCLFGLVISQAPAPMTNSNLIKFAPRFLIWNLLNLPIFIRQKHDSNLNTIELPSNADDNTNCLEFNFYDYEESKSISISTNQKDWSGEFCIENIEDFQVKVKSERSDNEKQHGLFNSQWYIPSDNRPLRYIRVLISTSDEATIHIVFMNPKDPDFRIVNKSQDKIYYRQLGIQDNYMVLDGDSTIPWTWDNHLAQKKKIEISDLNESFSYSIERVKEYQKGKSMNFEVSVEVNDSTREMVINMAKKCLKNEEGVDGEPNLAFELGKKSMSLNDKVAEQEKEVRKKHLKKMSLDSISEMFTTITTQLDINLDIQGIGMSIFNKSNHELFYISLQGLNVNFSQSSTILKFKKEVSLKARILLDHFQIDSSDSNPSLFSVIISPIKESETPKKSHKDKTSKEKNIEKDDQIKFLMFEIEMETIYKKRPNGIFFKSMVKVENLEFLIQKIQIKLNEEIIYKLLQLKDYPKALKIHNQNKKLKDLSPFSTNLPILPYEKASILTKAYFRFVKMGVLHISLTFKKATSNNIERQNVRFLYNLLKSFGGAFANITDSPLYFNEILVTDSFETNQNFAMLLAKNYIRQGIIQIYKIFGSIDILGNPLELVGKLGRGVYEFIAEPAKGLLGGPKAFAKGLGKGVKSLVSGVVGGSFESVSKISGGLYIALKNATGDTIVQRPDDESIGKNMLYGFKEGAVDVYEGFKGMVTKPFKGARDKGTKGFFQGLLWGAAGLATSPIKLVLKVSNVISSSISNTTFLLTKGKIQKYGRVRYPRHIRINQIIECYNPKLAQAQAFLYTLIDYRKEALVYFSEISLQIGGFIIKDAGIVLLLTPENFLYIVDGELKKAVKITSVSYLEMHLYEGIYFLCIANDDENFAVPSFSYPALAGIYNVMASFNKNLKVDESFRFERPSFISKGISNFM</sequence>
<evidence type="ECO:0000256" key="1">
    <source>
        <dbReference type="ARBA" id="ARBA00006545"/>
    </source>
</evidence>
<dbReference type="InterPro" id="IPR009543">
    <property type="entry name" value="VPS13_VAB"/>
</dbReference>
<dbReference type="EMBL" id="MPUH01000963">
    <property type="protein sequence ID" value="OMJ71711.1"/>
    <property type="molecule type" value="Genomic_DNA"/>
</dbReference>
<dbReference type="OrthoDB" id="286316at2759"/>
<dbReference type="Pfam" id="PF12624">
    <property type="entry name" value="VPS13_N"/>
    <property type="match status" value="1"/>
</dbReference>
<dbReference type="GO" id="GO:0006623">
    <property type="term" value="P:protein targeting to vacuole"/>
    <property type="evidence" value="ECO:0007669"/>
    <property type="project" value="TreeGrafter"/>
</dbReference>
<dbReference type="InterPro" id="IPR026847">
    <property type="entry name" value="VPS13"/>
</dbReference>
<dbReference type="Pfam" id="PF25036">
    <property type="entry name" value="VPS13_VAB"/>
    <property type="match status" value="1"/>
</dbReference>
<evidence type="ECO:0000313" key="9">
    <source>
        <dbReference type="Proteomes" id="UP000187209"/>
    </source>
</evidence>
<keyword evidence="9" id="KW-1185">Reference proteome</keyword>
<protein>
    <recommendedName>
        <fullName evidence="10">Chorein N-terminal domain-containing protein</fullName>
    </recommendedName>
</protein>
<dbReference type="InterPro" id="IPR026854">
    <property type="entry name" value="VPS13_N"/>
</dbReference>
<evidence type="ECO:0000259" key="7">
    <source>
        <dbReference type="Pfam" id="PF25036"/>
    </source>
</evidence>
<evidence type="ECO:0000313" key="8">
    <source>
        <dbReference type="EMBL" id="OMJ71711.1"/>
    </source>
</evidence>